<dbReference type="STRING" id="1245769.A0A0C7ND89"/>
<sequence>MAEFYQLIHQRAGIATALIALEKASTIDANEFIAQLEILRSRNPFYLKKLLKALCDRSALLDGESDSGLRIVNKSVELNEWVFEQYVELLPVPAPDPAHFKDIIRYTLGSGVAIEVEEQPLLLSGSGTTGFRTWEAALYLGELLAQNASVLGDLGLVSKVLELGAGTALVSMAWAKVHGSHTSELYITDGDSQLIEHSAYHNFKLNGLGGCNNYKFQRLWWGEDAVPDVDMVIAADVTYDKTVVPSLVATLACALLNGARFALIAATVRNESTLAEFEKQCTERSLQMEILSVRETQLAPIRIYRLSLLGKTSSSG</sequence>
<evidence type="ECO:0000256" key="1">
    <source>
        <dbReference type="ARBA" id="ARBA00022679"/>
    </source>
</evidence>
<dbReference type="PANTHER" id="PTHR14614">
    <property type="entry name" value="HEPATOCELLULAR CARCINOMA-ASSOCIATED ANTIGEN"/>
    <property type="match status" value="1"/>
</dbReference>
<proteinExistence type="predicted"/>
<gene>
    <name evidence="2" type="ORF">LALA0_S08e05688g</name>
</gene>
<dbReference type="Pfam" id="PF10294">
    <property type="entry name" value="Methyltransf_16"/>
    <property type="match status" value="1"/>
</dbReference>
<dbReference type="InterPro" id="IPR019410">
    <property type="entry name" value="Methyltransf_16"/>
</dbReference>
<dbReference type="HOGENOM" id="CLU_038942_1_1_1"/>
<dbReference type="Proteomes" id="UP000054304">
    <property type="component" value="Unassembled WGS sequence"/>
</dbReference>
<evidence type="ECO:0000313" key="2">
    <source>
        <dbReference type="EMBL" id="CEP63573.1"/>
    </source>
</evidence>
<reference evidence="2 3" key="1">
    <citation type="submission" date="2014-12" db="EMBL/GenBank/DDBJ databases">
        <authorList>
            <person name="Neuveglise Cecile"/>
        </authorList>
    </citation>
    <scope>NUCLEOTIDE SEQUENCE [LARGE SCALE GENOMIC DNA]</scope>
    <source>
        <strain evidence="2 3">CBS 12615</strain>
    </source>
</reference>
<protein>
    <submittedName>
        <fullName evidence="2">LALA0S08e05688g1_1</fullName>
    </submittedName>
</protein>
<dbReference type="GeneID" id="34687086"/>
<dbReference type="OrthoDB" id="194386at2759"/>
<dbReference type="GO" id="GO:0016279">
    <property type="term" value="F:protein-lysine N-methyltransferase activity"/>
    <property type="evidence" value="ECO:0007669"/>
    <property type="project" value="EnsemblFungi"/>
</dbReference>
<dbReference type="PANTHER" id="PTHR14614:SF130">
    <property type="entry name" value="PROTEIN-LYSINE N-METHYLTRANSFERASE EEF2KMT"/>
    <property type="match status" value="1"/>
</dbReference>
<dbReference type="GO" id="GO:0005737">
    <property type="term" value="C:cytoplasm"/>
    <property type="evidence" value="ECO:0007669"/>
    <property type="project" value="TreeGrafter"/>
</dbReference>
<accession>A0A0C7ND89</accession>
<organism evidence="2 3">
    <name type="scientific">Lachancea lanzarotensis</name>
    <dbReference type="NCBI Taxonomy" id="1245769"/>
    <lineage>
        <taxon>Eukaryota</taxon>
        <taxon>Fungi</taxon>
        <taxon>Dikarya</taxon>
        <taxon>Ascomycota</taxon>
        <taxon>Saccharomycotina</taxon>
        <taxon>Saccharomycetes</taxon>
        <taxon>Saccharomycetales</taxon>
        <taxon>Saccharomycetaceae</taxon>
        <taxon>Lachancea</taxon>
    </lineage>
</organism>
<keyword evidence="3" id="KW-1185">Reference proteome</keyword>
<dbReference type="RefSeq" id="XP_022629786.1">
    <property type="nucleotide sequence ID" value="XM_022771181.1"/>
</dbReference>
<dbReference type="Gene3D" id="3.40.50.150">
    <property type="entry name" value="Vaccinia Virus protein VP39"/>
    <property type="match status" value="1"/>
</dbReference>
<evidence type="ECO:0000313" key="3">
    <source>
        <dbReference type="Proteomes" id="UP000054304"/>
    </source>
</evidence>
<dbReference type="EMBL" id="LN736367">
    <property type="protein sequence ID" value="CEP63573.1"/>
    <property type="molecule type" value="Genomic_DNA"/>
</dbReference>
<name>A0A0C7ND89_9SACH</name>
<dbReference type="AlphaFoldDB" id="A0A0C7ND89"/>
<dbReference type="InterPro" id="IPR029063">
    <property type="entry name" value="SAM-dependent_MTases_sf"/>
</dbReference>
<keyword evidence="1" id="KW-0808">Transferase</keyword>
<dbReference type="SUPFAM" id="SSF53335">
    <property type="entry name" value="S-adenosyl-L-methionine-dependent methyltransferases"/>
    <property type="match status" value="1"/>
</dbReference>